<sequence length="630" mass="66349">MESLFAGQKAPSPDEIEDRAAAETEEPALPLAQRAEPGVQTDAGQAEQASAPPETSRALALSDVIAPKARAGETLIRMAYRLGVPRQALAAPFRRASPLRVLATVEAAAPGDRAAGTALRAGHFLVQGVKQPIASLDFTGSTRLSPGIERAIHSFSWLADLAASAPRADCVPVAERIAKAWLDAHRTPARGTPWEVELAGLRLMAWLVHAPLVLSGNDPGLKPRLLEAIDDTADWLDRKAASAGAGLGQVAGWAGVTAAGLLLPEGRPRRLYGEARLIRALGDMVGEDGGVLARCPAAQIEAIRLLTDLIACYEAAEVEAPQALFVMRELLVPPLLALRHGDGGLGSWQGQGAVDAHRLAALIEATGVRTRPLAEAGHWGFHRLRARDTQVQIDAAPPPRARHARCGCASTLAFELSDGAARVIVNCGGAALAGGQVPARIGQGLRASAAHSTLVLDNANSTAVELHGKLGRGVETVEIERRLLGDEGLDGVRIEASHDGYEARFGLTHRRVLSLRADGTELAGEDILVPAGRKGKRGKIGFAIRFHLGKGVEARLSEDGRGASLLTADGKLWQFRLRGDSAAAGDIALAVEDSLWVDGEGRPHPTEQLVIEGLTSRGGGQFSWLLRKTG</sequence>
<gene>
    <name evidence="4" type="ORF">EH32_09730</name>
</gene>
<evidence type="ECO:0000256" key="2">
    <source>
        <dbReference type="SAM" id="MobiDB-lite"/>
    </source>
</evidence>
<dbReference type="Gene3D" id="1.50.10.100">
    <property type="entry name" value="Chondroitin AC/alginate lyase"/>
    <property type="match status" value="1"/>
</dbReference>
<feature type="domain" description="Heparinase II/III-like C-terminal" evidence="3">
    <location>
        <begin position="369"/>
        <end position="624"/>
    </location>
</feature>
<proteinExistence type="predicted"/>
<dbReference type="GO" id="GO:0030313">
    <property type="term" value="C:cell envelope"/>
    <property type="evidence" value="ECO:0007669"/>
    <property type="project" value="UniProtKB-SubCell"/>
</dbReference>
<evidence type="ECO:0000313" key="4">
    <source>
        <dbReference type="EMBL" id="KEO96499.1"/>
    </source>
</evidence>
<evidence type="ECO:0000256" key="1">
    <source>
        <dbReference type="ARBA" id="ARBA00004196"/>
    </source>
</evidence>
<dbReference type="EMBL" id="JMIX01000005">
    <property type="protein sequence ID" value="KEO96499.1"/>
    <property type="molecule type" value="Genomic_DNA"/>
</dbReference>
<dbReference type="GO" id="GO:0016829">
    <property type="term" value="F:lyase activity"/>
    <property type="evidence" value="ECO:0007669"/>
    <property type="project" value="InterPro"/>
</dbReference>
<organism evidence="4 5">
    <name type="scientific">Erythrobacter litoralis</name>
    <dbReference type="NCBI Taxonomy" id="39960"/>
    <lineage>
        <taxon>Bacteria</taxon>
        <taxon>Pseudomonadati</taxon>
        <taxon>Pseudomonadota</taxon>
        <taxon>Alphaproteobacteria</taxon>
        <taxon>Sphingomonadales</taxon>
        <taxon>Erythrobacteraceae</taxon>
        <taxon>Erythrobacter/Porphyrobacter group</taxon>
        <taxon>Erythrobacter</taxon>
    </lineage>
</organism>
<evidence type="ECO:0000313" key="5">
    <source>
        <dbReference type="Proteomes" id="UP000027866"/>
    </source>
</evidence>
<dbReference type="Proteomes" id="UP000027866">
    <property type="component" value="Unassembled WGS sequence"/>
</dbReference>
<name>A0A074MSL7_9SPHN</name>
<dbReference type="OrthoDB" id="9787373at2"/>
<dbReference type="Pfam" id="PF07940">
    <property type="entry name" value="Hepar_II_III_C"/>
    <property type="match status" value="1"/>
</dbReference>
<evidence type="ECO:0000259" key="3">
    <source>
        <dbReference type="Pfam" id="PF07940"/>
    </source>
</evidence>
<reference evidence="4 5" key="1">
    <citation type="submission" date="2014-04" db="EMBL/GenBank/DDBJ databases">
        <title>A comprehensive comparison of genomes of Erythrobacter spp. Strains.</title>
        <authorList>
            <person name="Zheng Q."/>
        </authorList>
    </citation>
    <scope>NUCLEOTIDE SEQUENCE [LARGE SCALE GENOMIC DNA]</scope>
    <source>
        <strain evidence="4 5">DSM 8509</strain>
    </source>
</reference>
<accession>A0A074MSL7</accession>
<dbReference type="AlphaFoldDB" id="A0A074MSL7"/>
<protein>
    <submittedName>
        <fullName evidence="4">Heparinase</fullName>
    </submittedName>
</protein>
<dbReference type="RefSeq" id="WP_081845587.1">
    <property type="nucleotide sequence ID" value="NZ_CP017057.1"/>
</dbReference>
<comment type="subcellular location">
    <subcellularLocation>
        <location evidence="1">Cell envelope</location>
    </subcellularLocation>
</comment>
<feature type="region of interest" description="Disordered" evidence="2">
    <location>
        <begin position="1"/>
        <end position="57"/>
    </location>
</feature>
<dbReference type="InterPro" id="IPR008929">
    <property type="entry name" value="Chondroitin_lyas"/>
</dbReference>
<dbReference type="InterPro" id="IPR012480">
    <property type="entry name" value="Hepar_II_III_C"/>
</dbReference>
<dbReference type="PATRIC" id="fig|39960.10.peg.3099"/>
<keyword evidence="5" id="KW-1185">Reference proteome</keyword>
<comment type="caution">
    <text evidence="4">The sequence shown here is derived from an EMBL/GenBank/DDBJ whole genome shotgun (WGS) entry which is preliminary data.</text>
</comment>
<dbReference type="KEGG" id="elq:Ga0102493_11848"/>
<dbReference type="Gene3D" id="2.70.98.70">
    <property type="match status" value="1"/>
</dbReference>